<dbReference type="OrthoDB" id="9794343at2"/>
<dbReference type="PANTHER" id="PTHR40547:SF1">
    <property type="entry name" value="SLL0298 PROTEIN"/>
    <property type="match status" value="1"/>
</dbReference>
<feature type="transmembrane region" description="Helical" evidence="1">
    <location>
        <begin position="40"/>
        <end position="63"/>
    </location>
</feature>
<accession>A0A1G9LLB5</accession>
<sequence length="167" mass="18987">MPKEVSRYARLKRFIRLYYLKVVRLNASPHQVAMGVASGVFGGCFPVIPGLPLQTVIAVIAAFVTRSSKVAAIVATWISNPLNWLLFYYIQFKIGSFLLPIDVKFDPATWQVSDFMAIGWQGVTILMFGGFILAIPMSIASYFIALFFIRRHRKRKALRMLARRKKL</sequence>
<organism evidence="3 4">
    <name type="scientific">Maridesulfovibrio ferrireducens</name>
    <dbReference type="NCBI Taxonomy" id="246191"/>
    <lineage>
        <taxon>Bacteria</taxon>
        <taxon>Pseudomonadati</taxon>
        <taxon>Thermodesulfobacteriota</taxon>
        <taxon>Desulfovibrionia</taxon>
        <taxon>Desulfovibrionales</taxon>
        <taxon>Desulfovibrionaceae</taxon>
        <taxon>Maridesulfovibrio</taxon>
    </lineage>
</organism>
<dbReference type="EMBL" id="FNGA01000007">
    <property type="protein sequence ID" value="SDL62696.1"/>
    <property type="molecule type" value="Genomic_DNA"/>
</dbReference>
<dbReference type="Proteomes" id="UP000199053">
    <property type="component" value="Unassembled WGS sequence"/>
</dbReference>
<evidence type="ECO:0000259" key="2">
    <source>
        <dbReference type="Pfam" id="PF09835"/>
    </source>
</evidence>
<reference evidence="4" key="1">
    <citation type="submission" date="2016-10" db="EMBL/GenBank/DDBJ databases">
        <authorList>
            <person name="Varghese N."/>
            <person name="Submissions S."/>
        </authorList>
    </citation>
    <scope>NUCLEOTIDE SEQUENCE [LARGE SCALE GENOMIC DNA]</scope>
    <source>
        <strain evidence="4">DSM 16995</strain>
    </source>
</reference>
<dbReference type="Pfam" id="PF09835">
    <property type="entry name" value="DUF2062"/>
    <property type="match status" value="1"/>
</dbReference>
<dbReference type="InterPro" id="IPR018639">
    <property type="entry name" value="DUF2062"/>
</dbReference>
<feature type="transmembrane region" description="Helical" evidence="1">
    <location>
        <begin position="125"/>
        <end position="149"/>
    </location>
</feature>
<protein>
    <recommendedName>
        <fullName evidence="2">DUF2062 domain-containing protein</fullName>
    </recommendedName>
</protein>
<dbReference type="AlphaFoldDB" id="A0A1G9LLB5"/>
<keyword evidence="1" id="KW-0812">Transmembrane</keyword>
<dbReference type="STRING" id="246191.SAMN05660337_3431"/>
<keyword evidence="1" id="KW-0472">Membrane</keyword>
<evidence type="ECO:0000256" key="1">
    <source>
        <dbReference type="SAM" id="Phobius"/>
    </source>
</evidence>
<dbReference type="RefSeq" id="WP_092163343.1">
    <property type="nucleotide sequence ID" value="NZ_FNGA01000007.1"/>
</dbReference>
<keyword evidence="1" id="KW-1133">Transmembrane helix</keyword>
<evidence type="ECO:0000313" key="4">
    <source>
        <dbReference type="Proteomes" id="UP000199053"/>
    </source>
</evidence>
<proteinExistence type="predicted"/>
<name>A0A1G9LLB5_9BACT</name>
<keyword evidence="4" id="KW-1185">Reference proteome</keyword>
<evidence type="ECO:0000313" key="3">
    <source>
        <dbReference type="EMBL" id="SDL62696.1"/>
    </source>
</evidence>
<feature type="domain" description="DUF2062" evidence="2">
    <location>
        <begin position="12"/>
        <end position="156"/>
    </location>
</feature>
<dbReference type="PANTHER" id="PTHR40547">
    <property type="entry name" value="SLL0298 PROTEIN"/>
    <property type="match status" value="1"/>
</dbReference>
<feature type="transmembrane region" description="Helical" evidence="1">
    <location>
        <begin position="70"/>
        <end position="90"/>
    </location>
</feature>
<gene>
    <name evidence="3" type="ORF">SAMN05660337_3431</name>
</gene>